<dbReference type="PROSITE" id="PS51257">
    <property type="entry name" value="PROKAR_LIPOPROTEIN"/>
    <property type="match status" value="1"/>
</dbReference>
<reference evidence="2 3" key="1">
    <citation type="submission" date="2019-03" db="EMBL/GenBank/DDBJ databases">
        <title>Genomic Encyclopedia of Type Strains, Phase IV (KMG-IV): sequencing the most valuable type-strain genomes for metagenomic binning, comparative biology and taxonomic classification.</title>
        <authorList>
            <person name="Goeker M."/>
        </authorList>
    </citation>
    <scope>NUCLEOTIDE SEQUENCE [LARGE SCALE GENOMIC DNA]</scope>
    <source>
        <strain evidence="2 3">DSM 14836</strain>
    </source>
</reference>
<evidence type="ECO:0000259" key="1">
    <source>
        <dbReference type="PROSITE" id="PS50268"/>
    </source>
</evidence>
<dbReference type="SUPFAM" id="SSF49313">
    <property type="entry name" value="Cadherin-like"/>
    <property type="match status" value="1"/>
</dbReference>
<proteinExistence type="predicted"/>
<organism evidence="2 3">
    <name type="scientific">Tenacibaculum skagerrakense</name>
    <dbReference type="NCBI Taxonomy" id="186571"/>
    <lineage>
        <taxon>Bacteria</taxon>
        <taxon>Pseudomonadati</taxon>
        <taxon>Bacteroidota</taxon>
        <taxon>Flavobacteriia</taxon>
        <taxon>Flavobacteriales</taxon>
        <taxon>Flavobacteriaceae</taxon>
        <taxon>Tenacibaculum</taxon>
    </lineage>
</organism>
<dbReference type="InterPro" id="IPR002126">
    <property type="entry name" value="Cadherin-like_dom"/>
</dbReference>
<dbReference type="CDD" id="cd11304">
    <property type="entry name" value="Cadherin_repeat"/>
    <property type="match status" value="1"/>
</dbReference>
<dbReference type="InterPro" id="IPR011460">
    <property type="entry name" value="Lcl_C"/>
</dbReference>
<dbReference type="Proteomes" id="UP000294564">
    <property type="component" value="Unassembled WGS sequence"/>
</dbReference>
<dbReference type="GO" id="GO:0005509">
    <property type="term" value="F:calcium ion binding"/>
    <property type="evidence" value="ECO:0007669"/>
    <property type="project" value="InterPro"/>
</dbReference>
<sequence>MKRIAKLIYSSVFTVILTIYSCSDDDISNVVTLENFTTSINENPTNGEVIGNVQANQTVGGAILTYTIVSQTPSGALSINSNTGELSVNDASLFNFETNPLITAVVSTNQSTNEASITIELNDVHEVGDYKFGGVVFWVNQTGDQGYVCSVVDQTTGIQWYNGSNGNTSARDTSLGAGQSNTSSIVSFQGNGSYAAQLCNDLELNGYDDWFLPSIGELEEMYNNKEIINATSVQNSGNVFDETGVGQSGYWSSTESTNSQAIIIRFSDGYYDLQGAYKSLNYFNVRAVRAWTDF</sequence>
<comment type="caution">
    <text evidence="2">The sequence shown here is derived from an EMBL/GenBank/DDBJ whole genome shotgun (WGS) entry which is preliminary data.</text>
</comment>
<dbReference type="Gene3D" id="2.60.40.60">
    <property type="entry name" value="Cadherins"/>
    <property type="match status" value="1"/>
</dbReference>
<dbReference type="PROSITE" id="PS50268">
    <property type="entry name" value="CADHERIN_2"/>
    <property type="match status" value="1"/>
</dbReference>
<dbReference type="EMBL" id="SLXM01000009">
    <property type="protein sequence ID" value="TCP23303.1"/>
    <property type="molecule type" value="Genomic_DNA"/>
</dbReference>
<accession>A0A4R2NNG9</accession>
<feature type="domain" description="Cadherin" evidence="1">
    <location>
        <begin position="32"/>
        <end position="132"/>
    </location>
</feature>
<evidence type="ECO:0000313" key="3">
    <source>
        <dbReference type="Proteomes" id="UP000294564"/>
    </source>
</evidence>
<dbReference type="RefSeq" id="WP_132795561.1">
    <property type="nucleotide sequence ID" value="NZ_SLXM01000009.1"/>
</dbReference>
<dbReference type="OrthoDB" id="9765957at2"/>
<keyword evidence="3" id="KW-1185">Reference proteome</keyword>
<dbReference type="GO" id="GO:0016020">
    <property type="term" value="C:membrane"/>
    <property type="evidence" value="ECO:0007669"/>
    <property type="project" value="InterPro"/>
</dbReference>
<dbReference type="Pfam" id="PF07603">
    <property type="entry name" value="Lcl_C"/>
    <property type="match status" value="1"/>
</dbReference>
<dbReference type="GO" id="GO:0007156">
    <property type="term" value="P:homophilic cell adhesion via plasma membrane adhesion molecules"/>
    <property type="evidence" value="ECO:0007669"/>
    <property type="project" value="InterPro"/>
</dbReference>
<dbReference type="InterPro" id="IPR015919">
    <property type="entry name" value="Cadherin-like_sf"/>
</dbReference>
<name>A0A4R2NNG9_9FLAO</name>
<gene>
    <name evidence="2" type="ORF">EV195_10927</name>
</gene>
<evidence type="ECO:0000313" key="2">
    <source>
        <dbReference type="EMBL" id="TCP23303.1"/>
    </source>
</evidence>
<dbReference type="AlphaFoldDB" id="A0A4R2NNG9"/>
<protein>
    <submittedName>
        <fullName evidence="2">Uncharacterized protein DUF1566</fullName>
    </submittedName>
</protein>